<evidence type="ECO:0000259" key="5">
    <source>
        <dbReference type="PROSITE" id="PS50893"/>
    </source>
</evidence>
<evidence type="ECO:0000313" key="6">
    <source>
        <dbReference type="EMBL" id="MCC4309135.1"/>
    </source>
</evidence>
<organism evidence="6 7">
    <name type="scientific">Alloalcanivorax marinus</name>
    <dbReference type="NCBI Taxonomy" id="1177169"/>
    <lineage>
        <taxon>Bacteria</taxon>
        <taxon>Pseudomonadati</taxon>
        <taxon>Pseudomonadota</taxon>
        <taxon>Gammaproteobacteria</taxon>
        <taxon>Oceanospirillales</taxon>
        <taxon>Alcanivoracaceae</taxon>
        <taxon>Alloalcanivorax</taxon>
    </lineage>
</organism>
<accession>A0A9Q3YPT0</accession>
<sequence>MSREATDNGIRVEGLIKEFPGQRVLDGLDLTVADGEFVCLLGPSGCGKSTLLNILSGLDGDYRGSVRFGGQPMAPGGKPPVTIGYLFQEPRLLPWLTAERNVDFALENSRVPRARWAAIKDRYFALTGLQAFRHYYPHQLSGGMAQRLSLVRALAIEPDVLFMDEPFSGLDELTARRLRVDLLDIWRETGKTILFITHNSYEATFLGDRVVVLSRGGIRDQITVQVPRPRDYDDAALFQVGKTVSATFIDAAEAAERDRH</sequence>
<comment type="similarity">
    <text evidence="1">Belongs to the ABC transporter superfamily.</text>
</comment>
<dbReference type="GO" id="GO:0005524">
    <property type="term" value="F:ATP binding"/>
    <property type="evidence" value="ECO:0007669"/>
    <property type="project" value="UniProtKB-KW"/>
</dbReference>
<evidence type="ECO:0000256" key="3">
    <source>
        <dbReference type="ARBA" id="ARBA00022741"/>
    </source>
</evidence>
<dbReference type="PANTHER" id="PTHR42788:SF19">
    <property type="entry name" value="ALIPHATIC SULFONATES IMPORT ATP-BINDING PROTEIN SSUB 2"/>
    <property type="match status" value="1"/>
</dbReference>
<dbReference type="InterPro" id="IPR017871">
    <property type="entry name" value="ABC_transporter-like_CS"/>
</dbReference>
<dbReference type="PANTHER" id="PTHR42788">
    <property type="entry name" value="TAURINE IMPORT ATP-BINDING PROTEIN-RELATED"/>
    <property type="match status" value="1"/>
</dbReference>
<dbReference type="InterPro" id="IPR027417">
    <property type="entry name" value="P-loop_NTPase"/>
</dbReference>
<reference evidence="6" key="1">
    <citation type="submission" date="2021-10" db="EMBL/GenBank/DDBJ databases">
        <title>The diversity and Nitrogen Metabolism of Culturable Nitrate-Utilizing Bacteria Within the Oxygen Minimum Zone of the Changjiang (Yangtze River)Estuary.</title>
        <authorList>
            <person name="Zhang D."/>
            <person name="Zheng J."/>
            <person name="Liu S."/>
            <person name="He W."/>
        </authorList>
    </citation>
    <scope>NUCLEOTIDE SEQUENCE</scope>
    <source>
        <strain evidence="6">FXH-223</strain>
    </source>
</reference>
<name>A0A9Q3YPT0_9GAMM</name>
<dbReference type="GO" id="GO:0016887">
    <property type="term" value="F:ATP hydrolysis activity"/>
    <property type="evidence" value="ECO:0007669"/>
    <property type="project" value="InterPro"/>
</dbReference>
<dbReference type="EMBL" id="JAJGNA010000012">
    <property type="protein sequence ID" value="MCC4309135.1"/>
    <property type="molecule type" value="Genomic_DNA"/>
</dbReference>
<evidence type="ECO:0000256" key="4">
    <source>
        <dbReference type="ARBA" id="ARBA00022840"/>
    </source>
</evidence>
<keyword evidence="4 6" id="KW-0067">ATP-binding</keyword>
<dbReference type="AlphaFoldDB" id="A0A9Q3YPT0"/>
<gene>
    <name evidence="6" type="ORF">LL252_11185</name>
</gene>
<dbReference type="CDD" id="cd03293">
    <property type="entry name" value="ABC_NrtD_SsuB_transporters"/>
    <property type="match status" value="1"/>
</dbReference>
<proteinExistence type="inferred from homology"/>
<evidence type="ECO:0000313" key="7">
    <source>
        <dbReference type="Proteomes" id="UP001108027"/>
    </source>
</evidence>
<dbReference type="PROSITE" id="PS00211">
    <property type="entry name" value="ABC_TRANSPORTER_1"/>
    <property type="match status" value="1"/>
</dbReference>
<feature type="domain" description="ABC transporter" evidence="5">
    <location>
        <begin position="10"/>
        <end position="240"/>
    </location>
</feature>
<evidence type="ECO:0000256" key="1">
    <source>
        <dbReference type="ARBA" id="ARBA00005417"/>
    </source>
</evidence>
<dbReference type="Gene3D" id="3.40.50.300">
    <property type="entry name" value="P-loop containing nucleotide triphosphate hydrolases"/>
    <property type="match status" value="1"/>
</dbReference>
<evidence type="ECO:0000256" key="2">
    <source>
        <dbReference type="ARBA" id="ARBA00022448"/>
    </source>
</evidence>
<keyword evidence="7" id="KW-1185">Reference proteome</keyword>
<dbReference type="InterPro" id="IPR050166">
    <property type="entry name" value="ABC_transporter_ATP-bind"/>
</dbReference>
<dbReference type="RefSeq" id="WP_228234071.1">
    <property type="nucleotide sequence ID" value="NZ_JAJGNA010000012.1"/>
</dbReference>
<dbReference type="InterPro" id="IPR003593">
    <property type="entry name" value="AAA+_ATPase"/>
</dbReference>
<dbReference type="SUPFAM" id="SSF52540">
    <property type="entry name" value="P-loop containing nucleoside triphosphate hydrolases"/>
    <property type="match status" value="1"/>
</dbReference>
<dbReference type="InterPro" id="IPR003439">
    <property type="entry name" value="ABC_transporter-like_ATP-bd"/>
</dbReference>
<keyword evidence="2" id="KW-0813">Transport</keyword>
<dbReference type="Proteomes" id="UP001108027">
    <property type="component" value="Unassembled WGS sequence"/>
</dbReference>
<protein>
    <submittedName>
        <fullName evidence="6">ABC transporter ATP-binding protein</fullName>
    </submittedName>
</protein>
<dbReference type="SMART" id="SM00382">
    <property type="entry name" value="AAA"/>
    <property type="match status" value="1"/>
</dbReference>
<comment type="caution">
    <text evidence="6">The sequence shown here is derived from an EMBL/GenBank/DDBJ whole genome shotgun (WGS) entry which is preliminary data.</text>
</comment>
<dbReference type="Pfam" id="PF00005">
    <property type="entry name" value="ABC_tran"/>
    <property type="match status" value="1"/>
</dbReference>
<keyword evidence="3" id="KW-0547">Nucleotide-binding</keyword>
<dbReference type="PROSITE" id="PS50893">
    <property type="entry name" value="ABC_TRANSPORTER_2"/>
    <property type="match status" value="1"/>
</dbReference>